<evidence type="ECO:0000259" key="3">
    <source>
        <dbReference type="PROSITE" id="PS50103"/>
    </source>
</evidence>
<dbReference type="PROSITE" id="PS50103">
    <property type="entry name" value="ZF_C3H1"/>
    <property type="match status" value="1"/>
</dbReference>
<organism evidence="4 5">
    <name type="scientific">Prorocentrum cordatum</name>
    <dbReference type="NCBI Taxonomy" id="2364126"/>
    <lineage>
        <taxon>Eukaryota</taxon>
        <taxon>Sar</taxon>
        <taxon>Alveolata</taxon>
        <taxon>Dinophyceae</taxon>
        <taxon>Prorocentrales</taxon>
        <taxon>Prorocentraceae</taxon>
        <taxon>Prorocentrum</taxon>
    </lineage>
</organism>
<keyword evidence="1" id="KW-0479">Metal-binding</keyword>
<accession>A0ABN9X3Y7</accession>
<dbReference type="PANTHER" id="PTHR33050">
    <property type="entry name" value="REVERSE TRANSCRIPTASE DOMAIN-CONTAINING PROTEIN"/>
    <property type="match status" value="1"/>
</dbReference>
<keyword evidence="5" id="KW-1185">Reference proteome</keyword>
<dbReference type="SUPFAM" id="SSF56672">
    <property type="entry name" value="DNA/RNA polymerases"/>
    <property type="match status" value="1"/>
</dbReference>
<gene>
    <name evidence="4" type="ORF">PCOR1329_LOCUS73150</name>
</gene>
<feature type="zinc finger region" description="C3H1-type" evidence="1">
    <location>
        <begin position="310"/>
        <end position="338"/>
    </location>
</feature>
<feature type="compositionally biased region" description="Basic and acidic residues" evidence="2">
    <location>
        <begin position="247"/>
        <end position="259"/>
    </location>
</feature>
<reference evidence="4" key="1">
    <citation type="submission" date="2023-10" db="EMBL/GenBank/DDBJ databases">
        <authorList>
            <person name="Chen Y."/>
            <person name="Shah S."/>
            <person name="Dougan E. K."/>
            <person name="Thang M."/>
            <person name="Chan C."/>
        </authorList>
    </citation>
    <scope>NUCLEOTIDE SEQUENCE [LARGE SCALE GENOMIC DNA]</scope>
</reference>
<evidence type="ECO:0000313" key="5">
    <source>
        <dbReference type="Proteomes" id="UP001189429"/>
    </source>
</evidence>
<dbReference type="InterPro" id="IPR052055">
    <property type="entry name" value="Hepadnavirus_pol/RT"/>
</dbReference>
<dbReference type="InterPro" id="IPR000571">
    <property type="entry name" value="Znf_CCCH"/>
</dbReference>
<sequence>MPVSYSAEVATALSTELRVVLADNDVPENVAKFLVDKNIVKLGAFADLADSKSNVAQAGAETKAKLEAAAKGDSAEKDISLGAEQRERLDAQVKEYYHFVWPAQWLPANGLMGKLKRMCEKHTVDPLFKMFFSKQGGVQARAESACAPVQGLTKFRERHFQLMIAYNQAAAPEFENASLTVLLECHQWLMEKIMDVKWSPEIVRDFLKADFRMRTKWMLSWQRREFTTFKDVVAHHRGQSAYLFSDAGDRKRPRSESQPRGRARSRGQGAQTPRDEQPRKASRPGGAARASQPPAFTKENWPGLERTNKKTGQARCPFYNKATGCRKGAACPDSHECDYPGCGAGARLQGTVSDSPQAGVVEQPSRRRLRARIGRALALGEQPRGRCFEPLIQQGCGPEAFLEQLPRLQHLAVAPPPMPAAWIQAASSMLDHLDDLHSWRETQMQPVRDAAWRLTGIREQYAENLHPDVHKVIGHLHLPLLEWMVDHPKYSGTDYGAWLMRGKPCLGEIPPSGVFTEDHNRGAITIEDWIACPRERNERAIRGELAELDLDRTCLTPWWPKWELKEDGAWKCRNISDWKVSGGNDAVTLCEKYSPGDLSSAHAVVRILRDALPNNVRLQGFRIDWEMAFRQDPLWPGRAPCHYELVWNPQFERVQWVRPLGGTFGNKAAQTNFVEHPHFMCYFVRVCLGILLCHYSDDMWDVEPEHAAKLSHAIVLEILDLLGWRCDKSKSKPPSEHLRLLGVEHRSGLEATVWLCEAKIDKLLSQIRAHRATGRATAADASTLHGSFNWVRSSFWGRCGAAVLAPLRARQRSGNFFGVNSAMLAMFRWLEEALVLENRRRVLCDISCLPLVVAISDGEGSGNVAVAMWQPAEPVERPRITATRVPDNVLAKWAQHASNTIAPIEGVGPLLALATWPGLEHRLCIHFIDNTDAMHALIKGNSVNADLNNVMHATWKIVHRRRLHLWVEYVNARDNPVDKASRGCTDDLYDQGWVWDPPGDLSHFL</sequence>
<dbReference type="InterPro" id="IPR043502">
    <property type="entry name" value="DNA/RNA_pol_sf"/>
</dbReference>
<dbReference type="PANTHER" id="PTHR33050:SF7">
    <property type="entry name" value="RIBONUCLEASE H"/>
    <property type="match status" value="1"/>
</dbReference>
<keyword evidence="1" id="KW-0862">Zinc</keyword>
<dbReference type="EMBL" id="CAUYUJ010019834">
    <property type="protein sequence ID" value="CAK0893953.1"/>
    <property type="molecule type" value="Genomic_DNA"/>
</dbReference>
<evidence type="ECO:0000256" key="1">
    <source>
        <dbReference type="PROSITE-ProRule" id="PRU00723"/>
    </source>
</evidence>
<proteinExistence type="predicted"/>
<name>A0ABN9X3Y7_9DINO</name>
<feature type="domain" description="C3H1-type" evidence="3">
    <location>
        <begin position="310"/>
        <end position="338"/>
    </location>
</feature>
<dbReference type="Proteomes" id="UP001189429">
    <property type="component" value="Unassembled WGS sequence"/>
</dbReference>
<protein>
    <recommendedName>
        <fullName evidence="3">C3H1-type domain-containing protein</fullName>
    </recommendedName>
</protein>
<keyword evidence="1" id="KW-0863">Zinc-finger</keyword>
<evidence type="ECO:0000313" key="4">
    <source>
        <dbReference type="EMBL" id="CAK0893953.1"/>
    </source>
</evidence>
<feature type="region of interest" description="Disordered" evidence="2">
    <location>
        <begin position="243"/>
        <end position="309"/>
    </location>
</feature>
<comment type="caution">
    <text evidence="4">The sequence shown here is derived from an EMBL/GenBank/DDBJ whole genome shotgun (WGS) entry which is preliminary data.</text>
</comment>
<evidence type="ECO:0000256" key="2">
    <source>
        <dbReference type="SAM" id="MobiDB-lite"/>
    </source>
</evidence>